<comment type="caution">
    <text evidence="1">The sequence shown here is derived from an EMBL/GenBank/DDBJ whole genome shotgun (WGS) entry which is preliminary data.</text>
</comment>
<proteinExistence type="predicted"/>
<protein>
    <submittedName>
        <fullName evidence="1">Uncharacterized protein</fullName>
    </submittedName>
</protein>
<dbReference type="EMBL" id="JBHSQI010000001">
    <property type="protein sequence ID" value="MFC6152408.1"/>
    <property type="molecule type" value="Genomic_DNA"/>
</dbReference>
<reference evidence="2" key="1">
    <citation type="journal article" date="2019" name="Int. J. Syst. Evol. Microbiol.">
        <title>The Global Catalogue of Microorganisms (GCM) 10K type strain sequencing project: providing services to taxonomists for standard genome sequencing and annotation.</title>
        <authorList>
            <consortium name="The Broad Institute Genomics Platform"/>
            <consortium name="The Broad Institute Genome Sequencing Center for Infectious Disease"/>
            <person name="Wu L."/>
            <person name="Ma J."/>
        </authorList>
    </citation>
    <scope>NUCLEOTIDE SEQUENCE [LARGE SCALE GENOMIC DNA]</scope>
    <source>
        <strain evidence="2">DFY28</strain>
    </source>
</reference>
<evidence type="ECO:0000313" key="1">
    <source>
        <dbReference type="EMBL" id="MFC6152408.1"/>
    </source>
</evidence>
<organism evidence="1 2">
    <name type="scientific">Nocardioides yefusunii</name>
    <dbReference type="NCBI Taxonomy" id="2500546"/>
    <lineage>
        <taxon>Bacteria</taxon>
        <taxon>Bacillati</taxon>
        <taxon>Actinomycetota</taxon>
        <taxon>Actinomycetes</taxon>
        <taxon>Propionibacteriales</taxon>
        <taxon>Nocardioidaceae</taxon>
        <taxon>Nocardioides</taxon>
    </lineage>
</organism>
<sequence length="94" mass="10024">MLGLVLGVEPVQVGRVDVDHQLDVLRRIHRELIPSDQGVTLPDSGVGVIQVAGDQVLDEFVARISQHDGLAAFQETAPVTIAPTRHSPVSAPDT</sequence>
<keyword evidence="2" id="KW-1185">Reference proteome</keyword>
<dbReference type="RefSeq" id="WP_128220657.1">
    <property type="nucleotide sequence ID" value="NZ_CP034929.1"/>
</dbReference>
<dbReference type="Proteomes" id="UP001596098">
    <property type="component" value="Unassembled WGS sequence"/>
</dbReference>
<name>A0ABW1QSY9_9ACTN</name>
<accession>A0ABW1QSY9</accession>
<gene>
    <name evidence="1" type="ORF">ACFPWU_01850</name>
</gene>
<evidence type="ECO:0000313" key="2">
    <source>
        <dbReference type="Proteomes" id="UP001596098"/>
    </source>
</evidence>